<keyword evidence="12" id="KW-1185">Reference proteome</keyword>
<keyword evidence="4" id="KW-0732">Signal</keyword>
<dbReference type="SUPFAM" id="SSF101576">
    <property type="entry name" value="Supernatant protein factor (SPF), C-terminal domain"/>
    <property type="match status" value="1"/>
</dbReference>
<evidence type="ECO:0000256" key="7">
    <source>
        <dbReference type="ARBA" id="ARBA00037847"/>
    </source>
</evidence>
<evidence type="ECO:0000259" key="10">
    <source>
        <dbReference type="PROSITE" id="PS50866"/>
    </source>
</evidence>
<organism evidence="11 12">
    <name type="scientific">Patella caerulea</name>
    <name type="common">Rayed Mediterranean limpet</name>
    <dbReference type="NCBI Taxonomy" id="87958"/>
    <lineage>
        <taxon>Eukaryota</taxon>
        <taxon>Metazoa</taxon>
        <taxon>Spiralia</taxon>
        <taxon>Lophotrochozoa</taxon>
        <taxon>Mollusca</taxon>
        <taxon>Gastropoda</taxon>
        <taxon>Patellogastropoda</taxon>
        <taxon>Patelloidea</taxon>
        <taxon>Patellidae</taxon>
        <taxon>Patella</taxon>
    </lineage>
</organism>
<evidence type="ECO:0000256" key="6">
    <source>
        <dbReference type="ARBA" id="ARBA00023136"/>
    </source>
</evidence>
<evidence type="ECO:0000256" key="9">
    <source>
        <dbReference type="SAM" id="Phobius"/>
    </source>
</evidence>
<gene>
    <name evidence="11" type="ORF">SNE40_009130</name>
</gene>
<accession>A0AAN8Q2P3</accession>
<dbReference type="InterPro" id="IPR009038">
    <property type="entry name" value="GOLD_dom"/>
</dbReference>
<dbReference type="Pfam" id="PF01105">
    <property type="entry name" value="EMP24_GP25L"/>
    <property type="match status" value="1"/>
</dbReference>
<feature type="domain" description="GOLD" evidence="10">
    <location>
        <begin position="38"/>
        <end position="119"/>
    </location>
</feature>
<feature type="transmembrane region" description="Helical" evidence="9">
    <location>
        <begin position="7"/>
        <end position="27"/>
    </location>
</feature>
<keyword evidence="6 9" id="KW-0472">Membrane</keyword>
<dbReference type="PANTHER" id="PTHR22811">
    <property type="entry name" value="TRANSMEMBRANE EMP24 DOMAIN-CONTAINING PROTEIN"/>
    <property type="match status" value="1"/>
</dbReference>
<dbReference type="GO" id="GO:0012505">
    <property type="term" value="C:endomembrane system"/>
    <property type="evidence" value="ECO:0007669"/>
    <property type="project" value="UniProtKB-SubCell"/>
</dbReference>
<dbReference type="Proteomes" id="UP001347796">
    <property type="component" value="Unassembled WGS sequence"/>
</dbReference>
<reference evidence="11 12" key="1">
    <citation type="submission" date="2024-01" db="EMBL/GenBank/DDBJ databases">
        <title>The genome of the rayed Mediterranean limpet Patella caerulea (Linnaeus, 1758).</title>
        <authorList>
            <person name="Anh-Thu Weber A."/>
            <person name="Halstead-Nussloch G."/>
        </authorList>
    </citation>
    <scope>NUCLEOTIDE SEQUENCE [LARGE SCALE GENOMIC DNA]</scope>
    <source>
        <strain evidence="11">AATW-2023a</strain>
        <tissue evidence="11">Whole specimen</tissue>
    </source>
</reference>
<keyword evidence="3 8" id="KW-0812">Transmembrane</keyword>
<proteinExistence type="inferred from homology"/>
<sequence length="217" mass="25069">MVYTRNLYLSVALFFVTYLELAVGVGYDYTFELEDNAKTCFSEIYDESQEIIFEYKVIRGGKLDVDAKVISPNGKILYKQKQKQFDSFELEPQNGEFKFCFSNEFSTISHKVIFFSIRPKNVKSLSGQLGLKVPTVKSASETSMDSINEYMTAVVDFQRIYRLKEAIGRHLGENLGQRVMWWSVFQTIIIVSTGFGQVLILKFLFTEKRRSSKQSEQ</sequence>
<evidence type="ECO:0000256" key="8">
    <source>
        <dbReference type="RuleBase" id="RU003827"/>
    </source>
</evidence>
<dbReference type="SMART" id="SM01190">
    <property type="entry name" value="EMP24_GP25L"/>
    <property type="match status" value="1"/>
</dbReference>
<dbReference type="GO" id="GO:0016020">
    <property type="term" value="C:membrane"/>
    <property type="evidence" value="ECO:0007669"/>
    <property type="project" value="UniProtKB-SubCell"/>
</dbReference>
<feature type="transmembrane region" description="Helical" evidence="9">
    <location>
        <begin position="179"/>
        <end position="205"/>
    </location>
</feature>
<evidence type="ECO:0000256" key="3">
    <source>
        <dbReference type="ARBA" id="ARBA00022692"/>
    </source>
</evidence>
<dbReference type="InterPro" id="IPR036598">
    <property type="entry name" value="GOLD_dom_sf"/>
</dbReference>
<dbReference type="AlphaFoldDB" id="A0AAN8Q2P3"/>
<dbReference type="InterPro" id="IPR015720">
    <property type="entry name" value="Emp24-like"/>
</dbReference>
<protein>
    <recommendedName>
        <fullName evidence="10">GOLD domain-containing protein</fullName>
    </recommendedName>
</protein>
<comment type="caution">
    <text evidence="11">The sequence shown here is derived from an EMBL/GenBank/DDBJ whole genome shotgun (WGS) entry which is preliminary data.</text>
</comment>
<evidence type="ECO:0000313" key="11">
    <source>
        <dbReference type="EMBL" id="KAK6181230.1"/>
    </source>
</evidence>
<evidence type="ECO:0000313" key="12">
    <source>
        <dbReference type="Proteomes" id="UP001347796"/>
    </source>
</evidence>
<comment type="similarity">
    <text evidence="2 8">Belongs to the EMP24/GP25L family.</text>
</comment>
<dbReference type="PROSITE" id="PS50866">
    <property type="entry name" value="GOLD"/>
    <property type="match status" value="1"/>
</dbReference>
<keyword evidence="5 9" id="KW-1133">Transmembrane helix</keyword>
<evidence type="ECO:0000256" key="5">
    <source>
        <dbReference type="ARBA" id="ARBA00022989"/>
    </source>
</evidence>
<evidence type="ECO:0000256" key="1">
    <source>
        <dbReference type="ARBA" id="ARBA00004479"/>
    </source>
</evidence>
<name>A0AAN8Q2P3_PATCE</name>
<evidence type="ECO:0000256" key="4">
    <source>
        <dbReference type="ARBA" id="ARBA00022729"/>
    </source>
</evidence>
<comment type="subcellular location">
    <subcellularLocation>
        <location evidence="7">Endomembrane system</location>
        <topology evidence="7">Single-pass membrane protein</topology>
    </subcellularLocation>
    <subcellularLocation>
        <location evidence="1 8">Membrane</location>
        <topology evidence="1 8">Single-pass type I membrane protein</topology>
    </subcellularLocation>
</comment>
<dbReference type="EMBL" id="JAZGQO010000007">
    <property type="protein sequence ID" value="KAK6181230.1"/>
    <property type="molecule type" value="Genomic_DNA"/>
</dbReference>
<evidence type="ECO:0000256" key="2">
    <source>
        <dbReference type="ARBA" id="ARBA00007104"/>
    </source>
</evidence>